<name>A0A1E7WZJ5_9BURK</name>
<reference evidence="2" key="1">
    <citation type="journal article" date="2016" name="Front. Microbiol.">
        <title>Molecular Keys to the Janthinobacterium and Duganella spp. Interaction with the Plant Pathogen Fusarium graminearum.</title>
        <authorList>
            <person name="Haack F.S."/>
            <person name="Poehlein A."/>
            <person name="Kroger C."/>
            <person name="Voigt C.A."/>
            <person name="Piepenbring M."/>
            <person name="Bode H.B."/>
            <person name="Daniel R."/>
            <person name="Schafer W."/>
            <person name="Streit W.R."/>
        </authorList>
    </citation>
    <scope>NUCLEOTIDE SEQUENCE [LARGE SCALE GENOMIC DNA]</scope>
    <source>
        <strain evidence="2">T54</strain>
    </source>
</reference>
<gene>
    <name evidence="1" type="ORF">DUPY_15960</name>
</gene>
<dbReference type="OrthoDB" id="8695541at2"/>
<dbReference type="Proteomes" id="UP000175989">
    <property type="component" value="Unassembled WGS sequence"/>
</dbReference>
<organism evidence="1 2">
    <name type="scientific">Duganella phyllosphaerae</name>
    <dbReference type="NCBI Taxonomy" id="762836"/>
    <lineage>
        <taxon>Bacteria</taxon>
        <taxon>Pseudomonadati</taxon>
        <taxon>Pseudomonadota</taxon>
        <taxon>Betaproteobacteria</taxon>
        <taxon>Burkholderiales</taxon>
        <taxon>Oxalobacteraceae</taxon>
        <taxon>Telluria group</taxon>
        <taxon>Duganella</taxon>
    </lineage>
</organism>
<dbReference type="RefSeq" id="WP_141749470.1">
    <property type="nucleotide sequence ID" value="NZ_LROM01000067.1"/>
</dbReference>
<protein>
    <submittedName>
        <fullName evidence="1">Uncharacterized protein</fullName>
    </submittedName>
</protein>
<dbReference type="EMBL" id="LROM01000067">
    <property type="protein sequence ID" value="OFA05193.1"/>
    <property type="molecule type" value="Genomic_DNA"/>
</dbReference>
<keyword evidence="2" id="KW-1185">Reference proteome</keyword>
<proteinExistence type="predicted"/>
<evidence type="ECO:0000313" key="2">
    <source>
        <dbReference type="Proteomes" id="UP000175989"/>
    </source>
</evidence>
<evidence type="ECO:0000313" key="1">
    <source>
        <dbReference type="EMBL" id="OFA05193.1"/>
    </source>
</evidence>
<accession>A0A1E7WZJ5</accession>
<sequence>MVVGDMEIRLRAEFARLQQDMDRARQTVAGSMGRIGASVGDAMKMLAGFAAALSVGAFVNFVKGSIDAVDALNDMSVRTKVGIEDLAGLAYGAKLSDTSLEGVASSITKLSQNIGKDGAKFRELGITATEPLEAFKQLADVFKGIQDPQQRAAFGAEALGKSWQEAAVLLDSGSEGIQKLMSEGKELSGITEQVAADAGAFNDKLDELGFAAQGGGTRIAAGLLPTLNQIVESMSSSAVKGDTLKGVVIGLSGALKILYTVGVGVVEVFSTMGRAIGAAAAMTVQVLNGDFAAAWQTYKDVGSDIADGWGDAARRVAIAWGSTTKDVAKDAAESGETVADTGRKVAAFLHSADISASRKKAADEAMGFYKKTRDASIDHLMQLEAEREGQVALSAEEKKRIEILNDLLKFGKNLTEQQRADIEGWAEAIPLLAKYNKELEKTKALREQREGEAYSDVASAREQTQALKDQVKYYGLAEDAVLKLKAAEIQRGLDGGYIDDIERGRLQGLLDATNEQITLQDKLSSMKSESTFWAGLEDTAHQTFLSIANGSKDTATRLKETFKNVFFDWLYQMTVKKWIINVGTATSGTAGVSGIANAAGVPGLGGGTGNSAFDLLSMGKTIYQGFSTGFASVAGSLGTGISSLGAAFGSEAVAAFGAGLQGGALGATTASAASGYGGTVAAGYGAAAAPWVAGAAGIAGGIYGGRLVSGGYSAFGGSGNSAVNTGTAVGAAVGSIVPVIGTAIGALVGGLLGGAANRLFGHKAPKIDSQGIRGSIGLDGISAETYANIVAKGGTFRSDKWSYEKAALDAQTDSALDTTIKAMITSVKGFGKALGVEASAIDSYSKVFDIKLTGDAAKDDELILGLITTVGDELSLKLVPGLAKFALEGEALATTLQRVTANYVAVDTVLGAIGKTVGVVGAAGIEARERLIAAAGGLDALAGGVSFFQANFLTEAEKVAPLQKQVATALADMGKSSIKTSDDFKAAVLGIDVSTDAGAKLFAQMMALAPAFKSVADYAAELAGAVALTEAQIRDQGRDLQQQLAEITRSEAERLAVQRAGIADVNKAYFDQVQAAKAVVSAKDALSSAYGREASAAKDALDLSKAWVTTLNGLNPALAQGNLSTLTPEQKYAEARAQFEKTLAAANSGDTTAQSGLSAAEQAFLTASQVVNASDAKYAADYARVIAANQEAAKWASQQVDLQQASYDALEAQVKSLITINDSVNAGSLTVAQAIVNLQAAMGVTDSMGVKFTNAPAVTAMAVAAAPAMDFSRYQAGSNAGTEVMAAAIKALQEEVKGLRADQVRQTVVLKQSNEKANADAAKTVVQGVEQSAKTTVTKLEFA</sequence>
<dbReference type="PATRIC" id="fig|762836.4.peg.1666"/>
<comment type="caution">
    <text evidence="1">The sequence shown here is derived from an EMBL/GenBank/DDBJ whole genome shotgun (WGS) entry which is preliminary data.</text>
</comment>